<accession>A0A1M6BN95</accession>
<dbReference type="STRING" id="1123357.SAMN02745244_00491"/>
<protein>
    <submittedName>
        <fullName evidence="3">Arsenical pump-driving ATPase</fullName>
    </submittedName>
</protein>
<dbReference type="Pfam" id="PF13847">
    <property type="entry name" value="Methyltransf_31"/>
    <property type="match status" value="1"/>
</dbReference>
<keyword evidence="4" id="KW-1185">Reference proteome</keyword>
<dbReference type="GO" id="GO:0015446">
    <property type="term" value="F:ATPase-coupled arsenite transmembrane transporter activity"/>
    <property type="evidence" value="ECO:0007669"/>
    <property type="project" value="InterPro"/>
</dbReference>
<dbReference type="Proteomes" id="UP000184512">
    <property type="component" value="Unassembled WGS sequence"/>
</dbReference>
<name>A0A1M6BN95_9ACTN</name>
<dbReference type="PANTHER" id="PTHR10803:SF3">
    <property type="entry name" value="ATPASE GET3"/>
    <property type="match status" value="1"/>
</dbReference>
<dbReference type="InterPro" id="IPR016300">
    <property type="entry name" value="ATPase_ArsA/GET3"/>
</dbReference>
<dbReference type="Gene3D" id="3.40.50.300">
    <property type="entry name" value="P-loop containing nucleotide triphosphate hydrolases"/>
    <property type="match status" value="2"/>
</dbReference>
<dbReference type="SMART" id="SM00382">
    <property type="entry name" value="AAA"/>
    <property type="match status" value="2"/>
</dbReference>
<gene>
    <name evidence="3" type="ORF">SAMN02745244_00491</name>
</gene>
<feature type="domain" description="AAA+ ATPase" evidence="2">
    <location>
        <begin position="328"/>
        <end position="518"/>
    </location>
</feature>
<dbReference type="AlphaFoldDB" id="A0A1M6BN95"/>
<evidence type="ECO:0000259" key="2">
    <source>
        <dbReference type="SMART" id="SM00382"/>
    </source>
</evidence>
<dbReference type="InterPro" id="IPR025723">
    <property type="entry name" value="ArsA/GET3_ATPase-like"/>
</dbReference>
<dbReference type="CDD" id="cd02035">
    <property type="entry name" value="ArsA"/>
    <property type="match status" value="2"/>
</dbReference>
<dbReference type="NCBIfam" id="TIGR04291">
    <property type="entry name" value="arsen_driv_ArsA"/>
    <property type="match status" value="1"/>
</dbReference>
<dbReference type="InterPro" id="IPR027541">
    <property type="entry name" value="Ars_ATPase"/>
</dbReference>
<dbReference type="RefSeq" id="WP_073185971.1">
    <property type="nucleotide sequence ID" value="NZ_FQZG01000007.1"/>
</dbReference>
<dbReference type="InterPro" id="IPR025714">
    <property type="entry name" value="Methyltranfer_dom"/>
</dbReference>
<evidence type="ECO:0000313" key="4">
    <source>
        <dbReference type="Proteomes" id="UP000184512"/>
    </source>
</evidence>
<dbReference type="EMBL" id="FQZG01000007">
    <property type="protein sequence ID" value="SHI50166.1"/>
    <property type="molecule type" value="Genomic_DNA"/>
</dbReference>
<dbReference type="Pfam" id="PF02374">
    <property type="entry name" value="ArsA_ATPase"/>
    <property type="match status" value="3"/>
</dbReference>
<dbReference type="InterPro" id="IPR003593">
    <property type="entry name" value="AAA+_ATPase"/>
</dbReference>
<dbReference type="GO" id="GO:0016887">
    <property type="term" value="F:ATP hydrolysis activity"/>
    <property type="evidence" value="ECO:0007669"/>
    <property type="project" value="InterPro"/>
</dbReference>
<feature type="domain" description="AAA+ ATPase" evidence="2">
    <location>
        <begin position="8"/>
        <end position="146"/>
    </location>
</feature>
<sequence length="847" mass="88239">MIELLHNPPRFLFLTGKGGVGKTSTACAAAVDLARRGNRVLLVSTDPASNVGQVFDQRVGYAITPIVGVAGLDALEIDPEAAAEEYRQRALAPIRDFLSVKDLADVTEQLSGSCTTEIASFNEFTAFLAGNDIARGYDHIVFDTAPTGHTVRLLKLPGEWTSFLEDGLGDASCLGPMAGLDKTRTTYADALTALADPSVTRLGLVARPQTSSLAEASRTADELAEAGVHATHLVINGILPSEPISDVLADAIRAEETAAIAAMPVNLAGLTIDRLPLRSRDVMGLDALTTLLSEAPDHTPASAAPRANAPAGSSDSLAATIAQLAAKDHGLVMVVGKGGVGKTTMAAAIAVGLSDRGKDVLLTTTDPAAHLAWTVGEAAPFEVSSIDPVQAVADYRRHVMDTKGAGLDADGRANLAEDLRSPCTEEVAVFQAFAAAVEQSAHRFVVMDTAPTGHTLLLMDATGSYHREVVRNLPEQAGLTPLARLQDPDNTSVIVVTLPETTPVLEATGLAADLTRANITTWGWIVNRSLTPTDTTSPLLAERINAEQTPLREAQAQTGRVAVVPYSDTPPVGVNQLRQLSTASDRDAGHAVREQVRLRYAQAATAVRAGAHNTDLLADSTCCSPASCCGNPSADIGGFGAGLYDATEAAELPLEAIEASLGCGNPTTVAELCEGERVLDLGSGGGIDVLLSARRVGQSGFAYGVDMTDEMLDLARTNAANAGATNVEFLKGTIEDVPLPDGAVDVVISNCVINLSTDKPAALAEMFRVLAPGGRIGISDVVAEDHLTPAERAERGSYVGCIAGALSKSEYLQGLAAAGFTDPTVEFTHQVADDMHSAIIRATKLVR</sequence>
<dbReference type="InterPro" id="IPR027417">
    <property type="entry name" value="P-loop_NTPase"/>
</dbReference>
<dbReference type="SUPFAM" id="SSF53335">
    <property type="entry name" value="S-adenosyl-L-methionine-dependent methyltransferases"/>
    <property type="match status" value="1"/>
</dbReference>
<proteinExistence type="inferred from homology"/>
<dbReference type="SUPFAM" id="SSF52540">
    <property type="entry name" value="P-loop containing nucleoside triphosphate hydrolases"/>
    <property type="match status" value="2"/>
</dbReference>
<dbReference type="PANTHER" id="PTHR10803">
    <property type="entry name" value="ARSENICAL PUMP-DRIVING ATPASE ARSENITE-TRANSLOCATING ATPASE"/>
    <property type="match status" value="1"/>
</dbReference>
<comment type="similarity">
    <text evidence="1">Belongs to the arsA ATPase family.</text>
</comment>
<dbReference type="InterPro" id="IPR029063">
    <property type="entry name" value="SAM-dependent_MTases_sf"/>
</dbReference>
<evidence type="ECO:0000313" key="3">
    <source>
        <dbReference type="EMBL" id="SHI50166.1"/>
    </source>
</evidence>
<evidence type="ECO:0000256" key="1">
    <source>
        <dbReference type="ARBA" id="ARBA00011040"/>
    </source>
</evidence>
<reference evidence="3 4" key="1">
    <citation type="submission" date="2016-11" db="EMBL/GenBank/DDBJ databases">
        <authorList>
            <person name="Jaros S."/>
            <person name="Januszkiewicz K."/>
            <person name="Wedrychowicz H."/>
        </authorList>
    </citation>
    <scope>NUCLEOTIDE SEQUENCE [LARGE SCALE GENOMIC DNA]</scope>
    <source>
        <strain evidence="3 4">DSM 12906</strain>
    </source>
</reference>
<organism evidence="3 4">
    <name type="scientific">Tessaracoccus bendigoensis DSM 12906</name>
    <dbReference type="NCBI Taxonomy" id="1123357"/>
    <lineage>
        <taxon>Bacteria</taxon>
        <taxon>Bacillati</taxon>
        <taxon>Actinomycetota</taxon>
        <taxon>Actinomycetes</taxon>
        <taxon>Propionibacteriales</taxon>
        <taxon>Propionibacteriaceae</taxon>
        <taxon>Tessaracoccus</taxon>
    </lineage>
</organism>
<dbReference type="CDD" id="cd02440">
    <property type="entry name" value="AdoMet_MTases"/>
    <property type="match status" value="1"/>
</dbReference>
<dbReference type="GO" id="GO:0005524">
    <property type="term" value="F:ATP binding"/>
    <property type="evidence" value="ECO:0007669"/>
    <property type="project" value="InterPro"/>
</dbReference>
<dbReference type="NCBIfam" id="NF008823">
    <property type="entry name" value="PRK11873.1"/>
    <property type="match status" value="1"/>
</dbReference>
<dbReference type="NCBIfam" id="TIGR00345">
    <property type="entry name" value="GET3_arsA_TRC40"/>
    <property type="match status" value="1"/>
</dbReference>
<dbReference type="Gene3D" id="3.40.50.150">
    <property type="entry name" value="Vaccinia Virus protein VP39"/>
    <property type="match status" value="1"/>
</dbReference>